<keyword evidence="4" id="KW-0378">Hydrolase</keyword>
<dbReference type="Proteomes" id="UP001551584">
    <property type="component" value="Unassembled WGS sequence"/>
</dbReference>
<dbReference type="InterPro" id="IPR054470">
    <property type="entry name" value="FIMAH_dom"/>
</dbReference>
<evidence type="ECO:0000313" key="5">
    <source>
        <dbReference type="Proteomes" id="UP001551584"/>
    </source>
</evidence>
<keyword evidence="4" id="KW-0482">Metalloprotease</keyword>
<evidence type="ECO:0000313" key="4">
    <source>
        <dbReference type="EMBL" id="MEU9577244.1"/>
    </source>
</evidence>
<dbReference type="InterPro" id="IPR008757">
    <property type="entry name" value="Peptidase_M6-like_domain"/>
</dbReference>
<evidence type="ECO:0000259" key="2">
    <source>
        <dbReference type="Pfam" id="PF05547"/>
    </source>
</evidence>
<protein>
    <submittedName>
        <fullName evidence="4">M6 family metalloprotease domain-containing protein</fullName>
    </submittedName>
</protein>
<proteinExistence type="predicted"/>
<keyword evidence="5" id="KW-1185">Reference proteome</keyword>
<keyword evidence="4" id="KW-0645">Protease</keyword>
<comment type="caution">
    <text evidence="4">The sequence shown here is derived from an EMBL/GenBank/DDBJ whole genome shotgun (WGS) entry which is preliminary data.</text>
</comment>
<name>A0ABV3EM29_9ACTN</name>
<gene>
    <name evidence="4" type="ORF">AB0D95_08250</name>
</gene>
<dbReference type="EMBL" id="JBEZNA010000012">
    <property type="protein sequence ID" value="MEU9577244.1"/>
    <property type="molecule type" value="Genomic_DNA"/>
</dbReference>
<accession>A0ABV3EM29</accession>
<reference evidence="4 5" key="1">
    <citation type="submission" date="2024-06" db="EMBL/GenBank/DDBJ databases">
        <title>The Natural Products Discovery Center: Release of the First 8490 Sequenced Strains for Exploring Actinobacteria Biosynthetic Diversity.</title>
        <authorList>
            <person name="Kalkreuter E."/>
            <person name="Kautsar S.A."/>
            <person name="Yang D."/>
            <person name="Bader C.D."/>
            <person name="Teijaro C.N."/>
            <person name="Fluegel L."/>
            <person name="Davis C.M."/>
            <person name="Simpson J.R."/>
            <person name="Lauterbach L."/>
            <person name="Steele A.D."/>
            <person name="Gui C."/>
            <person name="Meng S."/>
            <person name="Li G."/>
            <person name="Viehrig K."/>
            <person name="Ye F."/>
            <person name="Su P."/>
            <person name="Kiefer A.F."/>
            <person name="Nichols A."/>
            <person name="Cepeda A.J."/>
            <person name="Yan W."/>
            <person name="Fan B."/>
            <person name="Jiang Y."/>
            <person name="Adhikari A."/>
            <person name="Zheng C.-J."/>
            <person name="Schuster L."/>
            <person name="Cowan T.M."/>
            <person name="Smanski M.J."/>
            <person name="Chevrette M.G."/>
            <person name="De Carvalho L.P.S."/>
            <person name="Shen B."/>
        </authorList>
    </citation>
    <scope>NUCLEOTIDE SEQUENCE [LARGE SCALE GENOMIC DNA]</scope>
    <source>
        <strain evidence="4 5">NPDC048117</strain>
    </source>
</reference>
<sequence>MRRRDRNTEPNSSPRIRGRAARRAAWLAPAVAGITLAATATLQSPVAAAPTAAGPVVAVDPQRWTDQAEMTWDDYVDVRPDEWASAATSQGSEVQYRTAVLLVDFTDQPMLITQEPGSHPFGNPYGEDFEPVPKDRVRDWYQDYYTVPNEYNGHQTLHSYWMEDSFGKIGVDAEVFGTYTLPGKLHEYGINNQMNGPVAQFCPMGDTCGKDLRADTTRLWRDAIGCTTDDFCGFDNIFIVTAGHDESSTWEEFGRQKYASKEDVPAGLGPPRDENGDPVLNQLGRPMTNWAKTRYVEWTSWRAAANHWPNAGGGISTQAESSGLSVFAHEFSHLRNLPDNYNNPFADDTRNFTGYWEMMSRGTFNGPGGTHNRWQVPNQGGSALGPHHMVHYKQALGILGEEETVQLTKAALRDDGVAVATLRAREYVPGEGQKVALDLDVDGFRLGACEDRMARTGEADTRFWCPKGANWQDYTMEVVDRVGNDSFTAGHGVLLSQNRTQGSPREWLVDANPQNIGRVDYKGPTGENVMVVRGDPRQLDDATFHAGTGSGSEYEWIDEPNGLHFYVLDVWRDAEGALTYRVAVRALDAAGPQRRGVALGRAAGIPVGGSTALIGAGLANTGGAGPGVHGSDVYRLEATVEGDGWKVGLPYEVQAVPAGGTLPVTAHATASAGASPRATVTITATSESDPTATATTTVRLTTAGLAVSTASLGALLDGYAEQGVLTAGEVRRLEAQLRQAERPKQAAKALERFAGLAERTASEGRRALASAALVSAARTLAASR</sequence>
<dbReference type="NCBIfam" id="TIGR03296">
    <property type="entry name" value="M6dom_TIGR03296"/>
    <property type="match status" value="1"/>
</dbReference>
<dbReference type="Pfam" id="PF05547">
    <property type="entry name" value="Peptidase_M6"/>
    <property type="match status" value="1"/>
</dbReference>
<feature type="domain" description="Peptidase M6-like" evidence="2">
    <location>
        <begin position="318"/>
        <end position="370"/>
    </location>
</feature>
<dbReference type="Pfam" id="PF22888">
    <property type="entry name" value="FIMAH"/>
    <property type="match status" value="1"/>
</dbReference>
<feature type="domain" description="FIMAH" evidence="3">
    <location>
        <begin position="710"/>
        <end position="780"/>
    </location>
</feature>
<dbReference type="GO" id="GO:0008237">
    <property type="term" value="F:metallopeptidase activity"/>
    <property type="evidence" value="ECO:0007669"/>
    <property type="project" value="UniProtKB-KW"/>
</dbReference>
<feature type="region of interest" description="Disordered" evidence="1">
    <location>
        <begin position="260"/>
        <end position="284"/>
    </location>
</feature>
<evidence type="ECO:0000259" key="3">
    <source>
        <dbReference type="Pfam" id="PF22888"/>
    </source>
</evidence>
<organism evidence="4 5">
    <name type="scientific">Streptomyces chilikensis</name>
    <dbReference type="NCBI Taxonomy" id="1194079"/>
    <lineage>
        <taxon>Bacteria</taxon>
        <taxon>Bacillati</taxon>
        <taxon>Actinomycetota</taxon>
        <taxon>Actinomycetes</taxon>
        <taxon>Kitasatosporales</taxon>
        <taxon>Streptomycetaceae</taxon>
        <taxon>Streptomyces</taxon>
    </lineage>
</organism>
<evidence type="ECO:0000256" key="1">
    <source>
        <dbReference type="SAM" id="MobiDB-lite"/>
    </source>
</evidence>
<dbReference type="RefSeq" id="WP_359270267.1">
    <property type="nucleotide sequence ID" value="NZ_JBEZNA010000012.1"/>
</dbReference>